<name>A0ABM7WE88_9BACT</name>
<evidence type="ECO:0000259" key="1">
    <source>
        <dbReference type="Pfam" id="PF02470"/>
    </source>
</evidence>
<feature type="domain" description="Mce/MlaD" evidence="1">
    <location>
        <begin position="38"/>
        <end position="135"/>
    </location>
</feature>
<accession>A0ABM7WE88</accession>
<keyword evidence="3" id="KW-1185">Reference proteome</keyword>
<dbReference type="InterPro" id="IPR003399">
    <property type="entry name" value="Mce/MlaD"/>
</dbReference>
<protein>
    <submittedName>
        <fullName evidence="2">Paraquat-inducible protein B</fullName>
    </submittedName>
</protein>
<reference evidence="2 3" key="1">
    <citation type="submission" date="2022-01" db="EMBL/GenBank/DDBJ databases">
        <title>Desulfofustis limnae sp. nov., a novel mesophilic sulfate-reducing bacterium isolated from marsh soil.</title>
        <authorList>
            <person name="Watanabe M."/>
            <person name="Takahashi A."/>
            <person name="Kojima H."/>
            <person name="Fukui M."/>
        </authorList>
    </citation>
    <scope>NUCLEOTIDE SEQUENCE [LARGE SCALE GENOMIC DNA]</scope>
    <source>
        <strain evidence="2 3">PPLL</strain>
    </source>
</reference>
<evidence type="ECO:0000313" key="2">
    <source>
        <dbReference type="EMBL" id="BDD89305.1"/>
    </source>
</evidence>
<proteinExistence type="predicted"/>
<dbReference type="PANTHER" id="PTHR36698:SF3">
    <property type="entry name" value="ABC-TYPE TRANSPORT AUXILIARY LIPOPROTEIN COMPONENT DOMAIN-CONTAINING PROTEIN"/>
    <property type="match status" value="1"/>
</dbReference>
<dbReference type="PANTHER" id="PTHR36698">
    <property type="entry name" value="BLL5892 PROTEIN"/>
    <property type="match status" value="1"/>
</dbReference>
<evidence type="ECO:0000313" key="3">
    <source>
        <dbReference type="Proteomes" id="UP000830055"/>
    </source>
</evidence>
<gene>
    <name evidence="2" type="ORF">DPPLL_36700</name>
</gene>
<dbReference type="Proteomes" id="UP000830055">
    <property type="component" value="Chromosome"/>
</dbReference>
<sequence length="331" mass="35930">MRGKTGKTLIGLFVLGALALVVAGVVMFGSGKLFVPSKKYVMYFDGSVKGLSVGAPVVFRGVKVGSVIDIILQGNLHDMLFTVPVIVEVDLSRFQIVGGESVSDDLDKALIERGLRAQLQPQSLVTGQLVIDVDFRPGRPMRVASDATGLPQIPTIPSTAEELAQKLEELPLQQLVNRLNELVGGLERLANSPDMQNVPQALNQAISEMHQVFATIDREVASLAAEARDVLVAVTETVDRVDRTLSFQEGAPAEMADNLNQFLNEARQSLAVFDQTVESVRSTLGDERSAYELRHALRELRRTAQALGVLADSLDRQPDILLWGKPAEEAP</sequence>
<dbReference type="Pfam" id="PF02470">
    <property type="entry name" value="MlaD"/>
    <property type="match status" value="1"/>
</dbReference>
<dbReference type="EMBL" id="AP025516">
    <property type="protein sequence ID" value="BDD89305.1"/>
    <property type="molecule type" value="Genomic_DNA"/>
</dbReference>
<dbReference type="RefSeq" id="WP_284152613.1">
    <property type="nucleotide sequence ID" value="NZ_AP025516.1"/>
</dbReference>
<organism evidence="2 3">
    <name type="scientific">Desulfofustis limnaeus</name>
    <dbReference type="NCBI Taxonomy" id="2740163"/>
    <lineage>
        <taxon>Bacteria</taxon>
        <taxon>Pseudomonadati</taxon>
        <taxon>Thermodesulfobacteriota</taxon>
        <taxon>Desulfobulbia</taxon>
        <taxon>Desulfobulbales</taxon>
        <taxon>Desulfocapsaceae</taxon>
        <taxon>Desulfofustis</taxon>
    </lineage>
</organism>